<evidence type="ECO:0000256" key="1">
    <source>
        <dbReference type="SAM" id="MobiDB-lite"/>
    </source>
</evidence>
<feature type="region of interest" description="Disordered" evidence="1">
    <location>
        <begin position="90"/>
        <end position="125"/>
    </location>
</feature>
<dbReference type="Proteomes" id="UP001177670">
    <property type="component" value="Unassembled WGS sequence"/>
</dbReference>
<gene>
    <name evidence="2" type="ORF">K0M31_005222</name>
</gene>
<reference evidence="2" key="1">
    <citation type="submission" date="2021-10" db="EMBL/GenBank/DDBJ databases">
        <title>Melipona bicolor Genome sequencing and assembly.</title>
        <authorList>
            <person name="Araujo N.S."/>
            <person name="Arias M.C."/>
        </authorList>
    </citation>
    <scope>NUCLEOTIDE SEQUENCE</scope>
    <source>
        <strain evidence="2">USP_2M_L1-L4_2017</strain>
        <tissue evidence="2">Whole body</tissue>
    </source>
</reference>
<name>A0AA40KM94_9HYME</name>
<comment type="caution">
    <text evidence="2">The sequence shown here is derived from an EMBL/GenBank/DDBJ whole genome shotgun (WGS) entry which is preliminary data.</text>
</comment>
<sequence length="125" mass="14531">MAEGYKLLSVSNPYQNSFQNEFLDREEMSEWSFRNRFLRGYQEDDATENKEDDGEGNKAVVIPQDKLPPASIMLPKENLKISGRVLNAFGGEEEEEEKEEEEEEEEASGRGCSRRIATWRDHRVR</sequence>
<organism evidence="2 3">
    <name type="scientific">Melipona bicolor</name>
    <dbReference type="NCBI Taxonomy" id="60889"/>
    <lineage>
        <taxon>Eukaryota</taxon>
        <taxon>Metazoa</taxon>
        <taxon>Ecdysozoa</taxon>
        <taxon>Arthropoda</taxon>
        <taxon>Hexapoda</taxon>
        <taxon>Insecta</taxon>
        <taxon>Pterygota</taxon>
        <taxon>Neoptera</taxon>
        <taxon>Endopterygota</taxon>
        <taxon>Hymenoptera</taxon>
        <taxon>Apocrita</taxon>
        <taxon>Aculeata</taxon>
        <taxon>Apoidea</taxon>
        <taxon>Anthophila</taxon>
        <taxon>Apidae</taxon>
        <taxon>Melipona</taxon>
    </lineage>
</organism>
<dbReference type="EMBL" id="JAHYIQ010000015">
    <property type="protein sequence ID" value="KAK1125670.1"/>
    <property type="molecule type" value="Genomic_DNA"/>
</dbReference>
<evidence type="ECO:0000313" key="2">
    <source>
        <dbReference type="EMBL" id="KAK1125670.1"/>
    </source>
</evidence>
<accession>A0AA40KM94</accession>
<keyword evidence="3" id="KW-1185">Reference proteome</keyword>
<proteinExistence type="predicted"/>
<feature type="compositionally biased region" description="Acidic residues" evidence="1">
    <location>
        <begin position="91"/>
        <end position="106"/>
    </location>
</feature>
<evidence type="ECO:0000313" key="3">
    <source>
        <dbReference type="Proteomes" id="UP001177670"/>
    </source>
</evidence>
<dbReference type="AlphaFoldDB" id="A0AA40KM94"/>
<protein>
    <submittedName>
        <fullName evidence="2">Uncharacterized protein</fullName>
    </submittedName>
</protein>